<proteinExistence type="predicted"/>
<name>A0ACC0MDG4_RHOML</name>
<keyword evidence="2" id="KW-1185">Reference proteome</keyword>
<organism evidence="1 2">
    <name type="scientific">Rhododendron molle</name>
    <name type="common">Chinese azalea</name>
    <name type="synonym">Azalea mollis</name>
    <dbReference type="NCBI Taxonomy" id="49168"/>
    <lineage>
        <taxon>Eukaryota</taxon>
        <taxon>Viridiplantae</taxon>
        <taxon>Streptophyta</taxon>
        <taxon>Embryophyta</taxon>
        <taxon>Tracheophyta</taxon>
        <taxon>Spermatophyta</taxon>
        <taxon>Magnoliopsida</taxon>
        <taxon>eudicotyledons</taxon>
        <taxon>Gunneridae</taxon>
        <taxon>Pentapetalae</taxon>
        <taxon>asterids</taxon>
        <taxon>Ericales</taxon>
        <taxon>Ericaceae</taxon>
        <taxon>Ericoideae</taxon>
        <taxon>Rhodoreae</taxon>
        <taxon>Rhododendron</taxon>
    </lineage>
</organism>
<reference evidence="1" key="1">
    <citation type="submission" date="2022-02" db="EMBL/GenBank/DDBJ databases">
        <title>Plant Genome Project.</title>
        <authorList>
            <person name="Zhang R.-G."/>
        </authorList>
    </citation>
    <scope>NUCLEOTIDE SEQUENCE</scope>
    <source>
        <strain evidence="1">AT1</strain>
    </source>
</reference>
<dbReference type="EMBL" id="CM046396">
    <property type="protein sequence ID" value="KAI8538592.1"/>
    <property type="molecule type" value="Genomic_DNA"/>
</dbReference>
<dbReference type="Proteomes" id="UP001062846">
    <property type="component" value="Chromosome 9"/>
</dbReference>
<gene>
    <name evidence="1" type="ORF">RHMOL_Rhmol09G0116200</name>
</gene>
<accession>A0ACC0MDG4</accession>
<evidence type="ECO:0000313" key="2">
    <source>
        <dbReference type="Proteomes" id="UP001062846"/>
    </source>
</evidence>
<sequence>MNFDARLDVNIQGGRNCILKTCVEIQEAELAERINALDDLEIDVDLEDDDDFEEGASLSLDFQLCGFAALVFSGVSVLVF</sequence>
<evidence type="ECO:0000313" key="1">
    <source>
        <dbReference type="EMBL" id="KAI8538592.1"/>
    </source>
</evidence>
<protein>
    <submittedName>
        <fullName evidence="1">Uncharacterized protein</fullName>
    </submittedName>
</protein>
<comment type="caution">
    <text evidence="1">The sequence shown here is derived from an EMBL/GenBank/DDBJ whole genome shotgun (WGS) entry which is preliminary data.</text>
</comment>